<evidence type="ECO:0000313" key="2">
    <source>
        <dbReference type="EMBL" id="GBP55892.1"/>
    </source>
</evidence>
<organism evidence="2 3">
    <name type="scientific">Eumeta variegata</name>
    <name type="common">Bagworm moth</name>
    <name type="synonym">Eumeta japonica</name>
    <dbReference type="NCBI Taxonomy" id="151549"/>
    <lineage>
        <taxon>Eukaryota</taxon>
        <taxon>Metazoa</taxon>
        <taxon>Ecdysozoa</taxon>
        <taxon>Arthropoda</taxon>
        <taxon>Hexapoda</taxon>
        <taxon>Insecta</taxon>
        <taxon>Pterygota</taxon>
        <taxon>Neoptera</taxon>
        <taxon>Endopterygota</taxon>
        <taxon>Lepidoptera</taxon>
        <taxon>Glossata</taxon>
        <taxon>Ditrysia</taxon>
        <taxon>Tineoidea</taxon>
        <taxon>Psychidae</taxon>
        <taxon>Oiketicinae</taxon>
        <taxon>Eumeta</taxon>
    </lineage>
</organism>
<evidence type="ECO:0000256" key="1">
    <source>
        <dbReference type="SAM" id="MobiDB-lite"/>
    </source>
</evidence>
<proteinExistence type="predicted"/>
<name>A0A4C1WYX7_EUMVA</name>
<keyword evidence="3" id="KW-1185">Reference proteome</keyword>
<protein>
    <submittedName>
        <fullName evidence="2">Uncharacterized protein</fullName>
    </submittedName>
</protein>
<comment type="caution">
    <text evidence="2">The sequence shown here is derived from an EMBL/GenBank/DDBJ whole genome shotgun (WGS) entry which is preliminary data.</text>
</comment>
<sequence>MVVDVENVPRRVAGDALFESSPMRLIHELRIQYYKYDGGSVVKSVTLRTEINSSPINPNTPKRPAPRRGVARPTPSLWTGMEGVRSIRG</sequence>
<dbReference type="AlphaFoldDB" id="A0A4C1WYX7"/>
<evidence type="ECO:0000313" key="3">
    <source>
        <dbReference type="Proteomes" id="UP000299102"/>
    </source>
</evidence>
<accession>A0A4C1WYX7</accession>
<gene>
    <name evidence="2" type="ORF">EVAR_43683_1</name>
</gene>
<feature type="region of interest" description="Disordered" evidence="1">
    <location>
        <begin position="52"/>
        <end position="89"/>
    </location>
</feature>
<dbReference type="EMBL" id="BGZK01000681">
    <property type="protein sequence ID" value="GBP55892.1"/>
    <property type="molecule type" value="Genomic_DNA"/>
</dbReference>
<reference evidence="2 3" key="1">
    <citation type="journal article" date="2019" name="Commun. Biol.">
        <title>The bagworm genome reveals a unique fibroin gene that provides high tensile strength.</title>
        <authorList>
            <person name="Kono N."/>
            <person name="Nakamura H."/>
            <person name="Ohtoshi R."/>
            <person name="Tomita M."/>
            <person name="Numata K."/>
            <person name="Arakawa K."/>
        </authorList>
    </citation>
    <scope>NUCLEOTIDE SEQUENCE [LARGE SCALE GENOMIC DNA]</scope>
</reference>
<dbReference type="Proteomes" id="UP000299102">
    <property type="component" value="Unassembled WGS sequence"/>
</dbReference>